<dbReference type="InterPro" id="IPR028345">
    <property type="entry name" value="Antibiotic_NAT-like"/>
</dbReference>
<dbReference type="EMBL" id="SIJB01000035">
    <property type="protein sequence ID" value="NBI30633.1"/>
    <property type="molecule type" value="Genomic_DNA"/>
</dbReference>
<accession>A0A6N9Q7J8</accession>
<dbReference type="AlphaFoldDB" id="A0A6N9Q7J8"/>
<evidence type="ECO:0000256" key="1">
    <source>
        <dbReference type="HAMAP-Rule" id="MF_00800"/>
    </source>
</evidence>
<dbReference type="HAMAP" id="MF_00800">
    <property type="entry name" value="UPF0340"/>
    <property type="match status" value="1"/>
</dbReference>
<protein>
    <recommendedName>
        <fullName evidence="1">UPF0340 protein ERL59_16910</fullName>
    </recommendedName>
</protein>
<dbReference type="Pfam" id="PF04260">
    <property type="entry name" value="DUF436"/>
    <property type="match status" value="1"/>
</dbReference>
<dbReference type="SUPFAM" id="SSF110710">
    <property type="entry name" value="TTHA0583/YokD-like"/>
    <property type="match status" value="1"/>
</dbReference>
<dbReference type="NCBIfam" id="TIGR01440">
    <property type="entry name" value="TIGR01440 family protein"/>
    <property type="match status" value="1"/>
</dbReference>
<reference evidence="2 3" key="1">
    <citation type="submission" date="2019-01" db="EMBL/GenBank/DDBJ databases">
        <title>Chengkuizengella sp. nov., isolated from deep-sea sediment of East Pacific Ocean.</title>
        <authorList>
            <person name="Yang J."/>
            <person name="Lai Q."/>
            <person name="Shao Z."/>
        </authorList>
    </citation>
    <scope>NUCLEOTIDE SEQUENCE [LARGE SCALE GENOMIC DNA]</scope>
    <source>
        <strain evidence="2 3">YPA3-1-1</strain>
    </source>
</reference>
<sequence length="190" mass="21150">MNKLEKMSKQVEEITRQLITEGNIKPQQMIVIGTSTSEVLGQHIGTSGAEMVASEIYKGIQSVQKDLDFYVAFQCCEHLNRALVVEREVLQQYVLEEVSVIPVAKAGGSMATFAYQHLKEPVVVENIKAHAGIDIGETLIGMHLKQVAVPLRPIFRQIGKARVNMAITRPKLIGGQRAVYEINNNNHRCK</sequence>
<keyword evidence="3" id="KW-1185">Reference proteome</keyword>
<dbReference type="Gene3D" id="3.40.50.10360">
    <property type="entry name" value="Hypothetical protein TT1679"/>
    <property type="match status" value="1"/>
</dbReference>
<name>A0A6N9Q7J8_9BACL</name>
<proteinExistence type="inferred from homology"/>
<comment type="caution">
    <text evidence="2">The sequence shown here is derived from an EMBL/GenBank/DDBJ whole genome shotgun (WGS) entry which is preliminary data.</text>
</comment>
<organism evidence="2 3">
    <name type="scientific">Chengkuizengella marina</name>
    <dbReference type="NCBI Taxonomy" id="2507566"/>
    <lineage>
        <taxon>Bacteria</taxon>
        <taxon>Bacillati</taxon>
        <taxon>Bacillota</taxon>
        <taxon>Bacilli</taxon>
        <taxon>Bacillales</taxon>
        <taxon>Paenibacillaceae</taxon>
        <taxon>Chengkuizengella</taxon>
    </lineage>
</organism>
<dbReference type="RefSeq" id="WP_160647446.1">
    <property type="nucleotide sequence ID" value="NZ_SIJB01000035.1"/>
</dbReference>
<dbReference type="InterPro" id="IPR006340">
    <property type="entry name" value="DUF436"/>
</dbReference>
<dbReference type="Proteomes" id="UP000448943">
    <property type="component" value="Unassembled WGS sequence"/>
</dbReference>
<dbReference type="OrthoDB" id="9803187at2"/>
<evidence type="ECO:0000313" key="3">
    <source>
        <dbReference type="Proteomes" id="UP000448943"/>
    </source>
</evidence>
<gene>
    <name evidence="2" type="ORF">ERL59_16910</name>
</gene>
<comment type="similarity">
    <text evidence="1">Belongs to the UPF0340 family.</text>
</comment>
<evidence type="ECO:0000313" key="2">
    <source>
        <dbReference type="EMBL" id="NBI30633.1"/>
    </source>
</evidence>
<dbReference type="PIRSF" id="PIRSF007510">
    <property type="entry name" value="UCP007510"/>
    <property type="match status" value="1"/>
</dbReference>